<keyword evidence="3" id="KW-1185">Reference proteome</keyword>
<protein>
    <submittedName>
        <fullName evidence="2">Uncharacterized protein</fullName>
    </submittedName>
</protein>
<feature type="region of interest" description="Disordered" evidence="1">
    <location>
        <begin position="43"/>
        <end position="72"/>
    </location>
</feature>
<reference evidence="2 3" key="1">
    <citation type="submission" date="2024-01" db="EMBL/GenBank/DDBJ databases">
        <title>A draft genome for the cacao thread blight pathogen Marasmiellus scandens.</title>
        <authorList>
            <person name="Baruah I.K."/>
            <person name="Leung J."/>
            <person name="Bukari Y."/>
            <person name="Amoako-Attah I."/>
            <person name="Meinhardt L.W."/>
            <person name="Bailey B.A."/>
            <person name="Cohen S.P."/>
        </authorList>
    </citation>
    <scope>NUCLEOTIDE SEQUENCE [LARGE SCALE GENOMIC DNA]</scope>
    <source>
        <strain evidence="2 3">GH-19</strain>
    </source>
</reference>
<dbReference type="EMBL" id="JBANRG010000005">
    <property type="protein sequence ID" value="KAK7466298.1"/>
    <property type="molecule type" value="Genomic_DNA"/>
</dbReference>
<dbReference type="Proteomes" id="UP001498398">
    <property type="component" value="Unassembled WGS sequence"/>
</dbReference>
<proteinExistence type="predicted"/>
<organism evidence="2 3">
    <name type="scientific">Marasmiellus scandens</name>
    <dbReference type="NCBI Taxonomy" id="2682957"/>
    <lineage>
        <taxon>Eukaryota</taxon>
        <taxon>Fungi</taxon>
        <taxon>Dikarya</taxon>
        <taxon>Basidiomycota</taxon>
        <taxon>Agaricomycotina</taxon>
        <taxon>Agaricomycetes</taxon>
        <taxon>Agaricomycetidae</taxon>
        <taxon>Agaricales</taxon>
        <taxon>Marasmiineae</taxon>
        <taxon>Omphalotaceae</taxon>
        <taxon>Marasmiellus</taxon>
    </lineage>
</organism>
<evidence type="ECO:0000313" key="3">
    <source>
        <dbReference type="Proteomes" id="UP001498398"/>
    </source>
</evidence>
<name>A0ABR1JRX3_9AGAR</name>
<comment type="caution">
    <text evidence="2">The sequence shown here is derived from an EMBL/GenBank/DDBJ whole genome shotgun (WGS) entry which is preliminary data.</text>
</comment>
<evidence type="ECO:0000313" key="2">
    <source>
        <dbReference type="EMBL" id="KAK7466298.1"/>
    </source>
</evidence>
<evidence type="ECO:0000256" key="1">
    <source>
        <dbReference type="SAM" id="MobiDB-lite"/>
    </source>
</evidence>
<gene>
    <name evidence="2" type="ORF">VKT23_005025</name>
</gene>
<accession>A0ABR1JRX3</accession>
<sequence>MSAKALINCHQKALQVAKVSGSSVKRSKTRALAVRLSFRLCTQPPPQTPRNQIEIPHSGTSPATDALDEPEPTGTSFNLEDFGPADLILYYNSQANPRRYVPQQMVIALLFQSHTQQPLYSLNDSQHQFSPNVISKPEAVDFIEERRDDALLWIMVQEKYDVKYSIYAIFLQIPLGHHLKVLNATKTP</sequence>